<name>A0A1S1WY58_9NEIS</name>
<dbReference type="AlphaFoldDB" id="A0A1S1WY58"/>
<dbReference type="STRING" id="1903179.BI347_00055"/>
<gene>
    <name evidence="2" type="ORF">BI347_00055</name>
</gene>
<dbReference type="SUPFAM" id="SSF101801">
    <property type="entry name" value="Surface presentation of antigens (SPOA)"/>
    <property type="match status" value="1"/>
</dbReference>
<protein>
    <recommendedName>
        <fullName evidence="1">Flagellar motor switch protein FliN-like C-terminal domain-containing protein</fullName>
    </recommendedName>
</protein>
<dbReference type="Pfam" id="PF01052">
    <property type="entry name" value="FliMN_C"/>
    <property type="match status" value="1"/>
</dbReference>
<sequence>MDALPFRLYGHRELARVEEQVLAATSRWLESWSGADGTLQVSATPAQLADVVSSAWLTAGEGQPALRADSGLYGFFSQLCFGAEKSRAALAASELAQPVLQAAMESWAAALTQAEQASAYSTEQAGEALAAIYTATGALWLEVRSGSQRLSALVSAACAAKMLPRPAPGPELAPLSLRELRLEGEVALEVYAAATGFTVQEAGTIRPGDVIRLDQRIGDAFELRLKDGSVVGRVEYGVSRARLAVRVAR</sequence>
<dbReference type="InterPro" id="IPR001543">
    <property type="entry name" value="FliN-like_C"/>
</dbReference>
<organism evidence="2 3">
    <name type="scientific">Chromobacterium sphagni</name>
    <dbReference type="NCBI Taxonomy" id="1903179"/>
    <lineage>
        <taxon>Bacteria</taxon>
        <taxon>Pseudomonadati</taxon>
        <taxon>Pseudomonadota</taxon>
        <taxon>Betaproteobacteria</taxon>
        <taxon>Neisseriales</taxon>
        <taxon>Chromobacteriaceae</taxon>
        <taxon>Chromobacterium</taxon>
    </lineage>
</organism>
<dbReference type="InterPro" id="IPR036429">
    <property type="entry name" value="SpoA-like_sf"/>
</dbReference>
<dbReference type="EMBL" id="MKCS01000001">
    <property type="protein sequence ID" value="OHX12060.1"/>
    <property type="molecule type" value="Genomic_DNA"/>
</dbReference>
<dbReference type="OrthoDB" id="8596477at2"/>
<reference evidence="2 3" key="1">
    <citation type="submission" date="2016-09" db="EMBL/GenBank/DDBJ databases">
        <title>Chromobacterium muskegensis sp. nov., an insecticidal bacterium isolated from Sphagnum bogs.</title>
        <authorList>
            <person name="Sparks M.E."/>
            <person name="Blackburn M.B."/>
            <person name="Gundersen-Rindal D.E."/>
            <person name="Mitchell A."/>
            <person name="Farrar R."/>
            <person name="Kuhar D."/>
        </authorList>
    </citation>
    <scope>NUCLEOTIDE SEQUENCE [LARGE SCALE GENOMIC DNA]</scope>
    <source>
        <strain evidence="2 3">37-2</strain>
    </source>
</reference>
<evidence type="ECO:0000313" key="3">
    <source>
        <dbReference type="Proteomes" id="UP000180088"/>
    </source>
</evidence>
<comment type="caution">
    <text evidence="2">The sequence shown here is derived from an EMBL/GenBank/DDBJ whole genome shotgun (WGS) entry which is preliminary data.</text>
</comment>
<evidence type="ECO:0000313" key="2">
    <source>
        <dbReference type="EMBL" id="OHX12060.1"/>
    </source>
</evidence>
<feature type="domain" description="Flagellar motor switch protein FliN-like C-terminal" evidence="1">
    <location>
        <begin position="185"/>
        <end position="248"/>
    </location>
</feature>
<dbReference type="RefSeq" id="WP_071115034.1">
    <property type="nucleotide sequence ID" value="NZ_MKCS01000001.1"/>
</dbReference>
<proteinExistence type="predicted"/>
<dbReference type="Gene3D" id="2.30.330.10">
    <property type="entry name" value="SpoA-like"/>
    <property type="match status" value="1"/>
</dbReference>
<dbReference type="Proteomes" id="UP000180088">
    <property type="component" value="Unassembled WGS sequence"/>
</dbReference>
<evidence type="ECO:0000259" key="1">
    <source>
        <dbReference type="Pfam" id="PF01052"/>
    </source>
</evidence>
<accession>A0A1S1WY58</accession>